<proteinExistence type="predicted"/>
<keyword evidence="2" id="KW-1185">Reference proteome</keyword>
<dbReference type="Ensembl" id="ENSMALT00000010753.1">
    <property type="protein sequence ID" value="ENSMALP00000010529.1"/>
    <property type="gene ID" value="ENSMALG00000007505.1"/>
</dbReference>
<reference evidence="1" key="2">
    <citation type="submission" date="2025-09" db="UniProtKB">
        <authorList>
            <consortium name="Ensembl"/>
        </authorList>
    </citation>
    <scope>IDENTIFICATION</scope>
</reference>
<dbReference type="STRING" id="43700.ENSMALP00000010529"/>
<sequence>MKQNGSEELPWFIVIHCCLTVFITKKHSGPCGGRDCSGGCQCFPEKGARVTIWMTMLLKLVSLNL</sequence>
<protein>
    <submittedName>
        <fullName evidence="1">Uncharacterized protein</fullName>
    </submittedName>
</protein>
<evidence type="ECO:0000313" key="2">
    <source>
        <dbReference type="Proteomes" id="UP000261600"/>
    </source>
</evidence>
<organism evidence="1 2">
    <name type="scientific">Monopterus albus</name>
    <name type="common">Swamp eel</name>
    <dbReference type="NCBI Taxonomy" id="43700"/>
    <lineage>
        <taxon>Eukaryota</taxon>
        <taxon>Metazoa</taxon>
        <taxon>Chordata</taxon>
        <taxon>Craniata</taxon>
        <taxon>Vertebrata</taxon>
        <taxon>Euteleostomi</taxon>
        <taxon>Actinopterygii</taxon>
        <taxon>Neopterygii</taxon>
        <taxon>Teleostei</taxon>
        <taxon>Neoteleostei</taxon>
        <taxon>Acanthomorphata</taxon>
        <taxon>Anabantaria</taxon>
        <taxon>Synbranchiformes</taxon>
        <taxon>Synbranchidae</taxon>
        <taxon>Monopterus</taxon>
    </lineage>
</organism>
<evidence type="ECO:0000313" key="1">
    <source>
        <dbReference type="Ensembl" id="ENSMALP00000010529.1"/>
    </source>
</evidence>
<dbReference type="Proteomes" id="UP000261600">
    <property type="component" value="Unplaced"/>
</dbReference>
<accession>A0A3Q3IY81</accession>
<name>A0A3Q3IY81_MONAL</name>
<dbReference type="AlphaFoldDB" id="A0A3Q3IY81"/>
<reference evidence="1" key="1">
    <citation type="submission" date="2025-08" db="UniProtKB">
        <authorList>
            <consortium name="Ensembl"/>
        </authorList>
    </citation>
    <scope>IDENTIFICATION</scope>
</reference>